<dbReference type="GO" id="GO:0005524">
    <property type="term" value="F:ATP binding"/>
    <property type="evidence" value="ECO:0007669"/>
    <property type="project" value="UniProtKB-KW"/>
</dbReference>
<keyword evidence="12" id="KW-1185">Reference proteome</keyword>
<feature type="domain" description="ABC transporter" evidence="10">
    <location>
        <begin position="56"/>
        <end position="292"/>
    </location>
</feature>
<dbReference type="InterPro" id="IPR051535">
    <property type="entry name" value="Siderophore_ABC-ATPase"/>
</dbReference>
<evidence type="ECO:0000256" key="9">
    <source>
        <dbReference type="ARBA" id="ARBA00023136"/>
    </source>
</evidence>
<evidence type="ECO:0000256" key="8">
    <source>
        <dbReference type="ARBA" id="ARBA00023065"/>
    </source>
</evidence>
<dbReference type="PROSITE" id="PS50893">
    <property type="entry name" value="ABC_TRANSPORTER_2"/>
    <property type="match status" value="1"/>
</dbReference>
<evidence type="ECO:0000259" key="10">
    <source>
        <dbReference type="PROSITE" id="PS50893"/>
    </source>
</evidence>
<dbReference type="Pfam" id="PF00005">
    <property type="entry name" value="ABC_tran"/>
    <property type="match status" value="1"/>
</dbReference>
<protein>
    <submittedName>
        <fullName evidence="11">ABC transporter ATP-binding protein</fullName>
    </submittedName>
</protein>
<name>A0ABP9BU69_9ACTN</name>
<dbReference type="SMART" id="SM00382">
    <property type="entry name" value="AAA"/>
    <property type="match status" value="1"/>
</dbReference>
<dbReference type="Proteomes" id="UP001501265">
    <property type="component" value="Unassembled WGS sequence"/>
</dbReference>
<dbReference type="InterPro" id="IPR003593">
    <property type="entry name" value="AAA+_ATPase"/>
</dbReference>
<dbReference type="InterPro" id="IPR017871">
    <property type="entry name" value="ABC_transporter-like_CS"/>
</dbReference>
<dbReference type="Gene3D" id="3.40.50.300">
    <property type="entry name" value="P-loop containing nucleotide triphosphate hydrolases"/>
    <property type="match status" value="1"/>
</dbReference>
<keyword evidence="8" id="KW-0406">Ion transport</keyword>
<accession>A0ABP9BU69</accession>
<keyword evidence="7" id="KW-0408">Iron</keyword>
<keyword evidence="3" id="KW-1003">Cell membrane</keyword>
<keyword evidence="9" id="KW-0472">Membrane</keyword>
<keyword evidence="2" id="KW-0813">Transport</keyword>
<evidence type="ECO:0000313" key="12">
    <source>
        <dbReference type="Proteomes" id="UP001501265"/>
    </source>
</evidence>
<dbReference type="PANTHER" id="PTHR42771:SF2">
    <property type="entry name" value="IRON(3+)-HYDROXAMATE IMPORT ATP-BINDING PROTEIN FHUC"/>
    <property type="match status" value="1"/>
</dbReference>
<evidence type="ECO:0000256" key="4">
    <source>
        <dbReference type="ARBA" id="ARBA00022496"/>
    </source>
</evidence>
<evidence type="ECO:0000256" key="1">
    <source>
        <dbReference type="ARBA" id="ARBA00004202"/>
    </source>
</evidence>
<proteinExistence type="predicted"/>
<evidence type="ECO:0000256" key="7">
    <source>
        <dbReference type="ARBA" id="ARBA00023004"/>
    </source>
</evidence>
<dbReference type="PROSITE" id="PS00211">
    <property type="entry name" value="ABC_TRANSPORTER_1"/>
    <property type="match status" value="1"/>
</dbReference>
<dbReference type="SUPFAM" id="SSF52540">
    <property type="entry name" value="P-loop containing nucleoside triphosphate hydrolases"/>
    <property type="match status" value="1"/>
</dbReference>
<dbReference type="CDD" id="cd03214">
    <property type="entry name" value="ABC_Iron-Siderophores_B12_Hemin"/>
    <property type="match status" value="1"/>
</dbReference>
<organism evidence="11 12">
    <name type="scientific">Streptomyces ziwulingensis</name>
    <dbReference type="NCBI Taxonomy" id="1045501"/>
    <lineage>
        <taxon>Bacteria</taxon>
        <taxon>Bacillati</taxon>
        <taxon>Actinomycetota</taxon>
        <taxon>Actinomycetes</taxon>
        <taxon>Kitasatosporales</taxon>
        <taxon>Streptomycetaceae</taxon>
        <taxon>Streptomyces</taxon>
    </lineage>
</organism>
<dbReference type="PANTHER" id="PTHR42771">
    <property type="entry name" value="IRON(3+)-HYDROXAMATE IMPORT ATP-BINDING PROTEIN FHUC"/>
    <property type="match status" value="1"/>
</dbReference>
<keyword evidence="4" id="KW-0410">Iron transport</keyword>
<evidence type="ECO:0000256" key="2">
    <source>
        <dbReference type="ARBA" id="ARBA00022448"/>
    </source>
</evidence>
<evidence type="ECO:0000256" key="6">
    <source>
        <dbReference type="ARBA" id="ARBA00022840"/>
    </source>
</evidence>
<gene>
    <name evidence="11" type="ORF">GCM10023220_28200</name>
</gene>
<reference evidence="12" key="1">
    <citation type="journal article" date="2019" name="Int. J. Syst. Evol. Microbiol.">
        <title>The Global Catalogue of Microorganisms (GCM) 10K type strain sequencing project: providing services to taxonomists for standard genome sequencing and annotation.</title>
        <authorList>
            <consortium name="The Broad Institute Genomics Platform"/>
            <consortium name="The Broad Institute Genome Sequencing Center for Infectious Disease"/>
            <person name="Wu L."/>
            <person name="Ma J."/>
        </authorList>
    </citation>
    <scope>NUCLEOTIDE SEQUENCE [LARGE SCALE GENOMIC DNA]</scope>
    <source>
        <strain evidence="12">JCM 18081</strain>
    </source>
</reference>
<sequence>MSSKHEEREVREVREMEGVREARGVREAHVHGSAYGAGAGAGAGAGDDSAGAGPDLRARGLRLAYDDRIVVDGLDLAVPTGRVTVIVGANACGKSTLLRALARLLDPKSGTVHLDGRSLHSIPTRTLAQRLGILPQAPLAPEGLTVIDLVGRGRSPHQTWWRQWSAADEEAVHEALRATAMTDLAHRAVDELSGGQRQRAWIALAVAQGTPVMLLDEPTTYLDLAHQIDVLDLVTDLNRHQGRTVVMVLHDLNQACRYADHIVAMKAGRIVGEGPPAEVITARTVEEVFGLRCVVGQDPVSGTPMVIPMSRHHEPADPAPAPNPPIVR</sequence>
<evidence type="ECO:0000256" key="3">
    <source>
        <dbReference type="ARBA" id="ARBA00022475"/>
    </source>
</evidence>
<keyword evidence="5" id="KW-0547">Nucleotide-binding</keyword>
<keyword evidence="6 11" id="KW-0067">ATP-binding</keyword>
<evidence type="ECO:0000313" key="11">
    <source>
        <dbReference type="EMBL" id="GAA4798658.1"/>
    </source>
</evidence>
<comment type="caution">
    <text evidence="11">The sequence shown here is derived from an EMBL/GenBank/DDBJ whole genome shotgun (WGS) entry which is preliminary data.</text>
</comment>
<dbReference type="EMBL" id="BAABIG010000024">
    <property type="protein sequence ID" value="GAA4798658.1"/>
    <property type="molecule type" value="Genomic_DNA"/>
</dbReference>
<dbReference type="InterPro" id="IPR003439">
    <property type="entry name" value="ABC_transporter-like_ATP-bd"/>
</dbReference>
<evidence type="ECO:0000256" key="5">
    <source>
        <dbReference type="ARBA" id="ARBA00022741"/>
    </source>
</evidence>
<dbReference type="InterPro" id="IPR027417">
    <property type="entry name" value="P-loop_NTPase"/>
</dbReference>
<comment type="subcellular location">
    <subcellularLocation>
        <location evidence="1">Cell membrane</location>
        <topology evidence="1">Peripheral membrane protein</topology>
    </subcellularLocation>
</comment>